<dbReference type="EMBL" id="BMEM01000001">
    <property type="protein sequence ID" value="GGF38149.1"/>
    <property type="molecule type" value="Genomic_DNA"/>
</dbReference>
<dbReference type="GO" id="GO:0003677">
    <property type="term" value="F:DNA binding"/>
    <property type="evidence" value="ECO:0007669"/>
    <property type="project" value="UniProtKB-KW"/>
</dbReference>
<evidence type="ECO:0000256" key="3">
    <source>
        <dbReference type="ARBA" id="ARBA00023163"/>
    </source>
</evidence>
<dbReference type="SMART" id="SM00422">
    <property type="entry name" value="HTH_MERR"/>
    <property type="match status" value="1"/>
</dbReference>
<organism evidence="5 6">
    <name type="scientific">Ornithinimicrobium tianjinense</name>
    <dbReference type="NCBI Taxonomy" id="1195761"/>
    <lineage>
        <taxon>Bacteria</taxon>
        <taxon>Bacillati</taxon>
        <taxon>Actinomycetota</taxon>
        <taxon>Actinomycetes</taxon>
        <taxon>Micrococcales</taxon>
        <taxon>Ornithinimicrobiaceae</taxon>
        <taxon>Ornithinimicrobium</taxon>
    </lineage>
</organism>
<dbReference type="PROSITE" id="PS00552">
    <property type="entry name" value="HTH_MERR_1"/>
    <property type="match status" value="1"/>
</dbReference>
<keyword evidence="2" id="KW-0238">DNA-binding</keyword>
<dbReference type="Gene3D" id="1.10.1660.10">
    <property type="match status" value="1"/>
</dbReference>
<accession>A0A917F176</accession>
<dbReference type="PANTHER" id="PTHR30204">
    <property type="entry name" value="REDOX-CYCLING DRUG-SENSING TRANSCRIPTIONAL ACTIVATOR SOXR"/>
    <property type="match status" value="1"/>
</dbReference>
<keyword evidence="1" id="KW-0805">Transcription regulation</keyword>
<dbReference type="RefSeq" id="WP_141336931.1">
    <property type="nucleotide sequence ID" value="NZ_BAABKH010000010.1"/>
</dbReference>
<feature type="domain" description="HTH merR-type" evidence="4">
    <location>
        <begin position="1"/>
        <end position="69"/>
    </location>
</feature>
<evidence type="ECO:0000313" key="6">
    <source>
        <dbReference type="Proteomes" id="UP000605670"/>
    </source>
</evidence>
<dbReference type="Pfam" id="PF09278">
    <property type="entry name" value="MerR-DNA-bind"/>
    <property type="match status" value="1"/>
</dbReference>
<dbReference type="InterPro" id="IPR015358">
    <property type="entry name" value="Tscrpt_reg_MerR_DNA-bd"/>
</dbReference>
<comment type="caution">
    <text evidence="5">The sequence shown here is derived from an EMBL/GenBank/DDBJ whole genome shotgun (WGS) entry which is preliminary data.</text>
</comment>
<sequence length="133" mass="14841">MRIGELAESAGVSSQTIRFYERQGLLAEPARGANGYRVYEESAATRLRFIAMAQAAGLTLSQIRSILDLRDQGTTPCQHVTTLLDTRLADVRRRIRDLLTLQTELETLLQRSRLLDPGDCADQDICHILSPSQ</sequence>
<evidence type="ECO:0000313" key="5">
    <source>
        <dbReference type="EMBL" id="GGF38149.1"/>
    </source>
</evidence>
<reference evidence="5" key="1">
    <citation type="journal article" date="2014" name="Int. J. Syst. Evol. Microbiol.">
        <title>Complete genome sequence of Corynebacterium casei LMG S-19264T (=DSM 44701T), isolated from a smear-ripened cheese.</title>
        <authorList>
            <consortium name="US DOE Joint Genome Institute (JGI-PGF)"/>
            <person name="Walter F."/>
            <person name="Albersmeier A."/>
            <person name="Kalinowski J."/>
            <person name="Ruckert C."/>
        </authorList>
    </citation>
    <scope>NUCLEOTIDE SEQUENCE</scope>
    <source>
        <strain evidence="5">CGMCC 1.12160</strain>
    </source>
</reference>
<protein>
    <submittedName>
        <fullName evidence="5">Cd(II)/Pb(II)-responsive transcriptional regulator</fullName>
    </submittedName>
</protein>
<dbReference type="CDD" id="cd04770">
    <property type="entry name" value="HTH_HMRTR"/>
    <property type="match status" value="1"/>
</dbReference>
<dbReference type="PANTHER" id="PTHR30204:SF94">
    <property type="entry name" value="HEAVY METAL-DEPENDENT TRANSCRIPTIONAL REGULATOR HI_0293-RELATED"/>
    <property type="match status" value="1"/>
</dbReference>
<reference evidence="5" key="2">
    <citation type="submission" date="2020-09" db="EMBL/GenBank/DDBJ databases">
        <authorList>
            <person name="Sun Q."/>
            <person name="Zhou Y."/>
        </authorList>
    </citation>
    <scope>NUCLEOTIDE SEQUENCE</scope>
    <source>
        <strain evidence="5">CGMCC 1.12160</strain>
    </source>
</reference>
<dbReference type="InterPro" id="IPR009061">
    <property type="entry name" value="DNA-bd_dom_put_sf"/>
</dbReference>
<dbReference type="AlphaFoldDB" id="A0A917F176"/>
<dbReference type="InterPro" id="IPR000551">
    <property type="entry name" value="MerR-type_HTH_dom"/>
</dbReference>
<dbReference type="InterPro" id="IPR047057">
    <property type="entry name" value="MerR_fam"/>
</dbReference>
<dbReference type="PROSITE" id="PS50937">
    <property type="entry name" value="HTH_MERR_2"/>
    <property type="match status" value="1"/>
</dbReference>
<evidence type="ECO:0000256" key="2">
    <source>
        <dbReference type="ARBA" id="ARBA00023125"/>
    </source>
</evidence>
<keyword evidence="3" id="KW-0804">Transcription</keyword>
<keyword evidence="6" id="KW-1185">Reference proteome</keyword>
<dbReference type="Proteomes" id="UP000605670">
    <property type="component" value="Unassembled WGS sequence"/>
</dbReference>
<dbReference type="GO" id="GO:0003700">
    <property type="term" value="F:DNA-binding transcription factor activity"/>
    <property type="evidence" value="ECO:0007669"/>
    <property type="project" value="InterPro"/>
</dbReference>
<dbReference type="PRINTS" id="PR00040">
    <property type="entry name" value="HTHMERR"/>
</dbReference>
<proteinExistence type="predicted"/>
<dbReference type="Pfam" id="PF00376">
    <property type="entry name" value="MerR"/>
    <property type="match status" value="1"/>
</dbReference>
<dbReference type="SUPFAM" id="SSF46955">
    <property type="entry name" value="Putative DNA-binding domain"/>
    <property type="match status" value="1"/>
</dbReference>
<gene>
    <name evidence="5" type="ORF">GCM10011366_02140</name>
</gene>
<evidence type="ECO:0000259" key="4">
    <source>
        <dbReference type="PROSITE" id="PS50937"/>
    </source>
</evidence>
<evidence type="ECO:0000256" key="1">
    <source>
        <dbReference type="ARBA" id="ARBA00023015"/>
    </source>
</evidence>
<name>A0A917F176_9MICO</name>